<name>A0A6C0KW24_9ZZZZ</name>
<dbReference type="EMBL" id="MN740975">
    <property type="protein sequence ID" value="QHU20880.1"/>
    <property type="molecule type" value="Genomic_DNA"/>
</dbReference>
<accession>A0A6C0KW24</accession>
<evidence type="ECO:0000313" key="1">
    <source>
        <dbReference type="EMBL" id="QHU20880.1"/>
    </source>
</evidence>
<dbReference type="AlphaFoldDB" id="A0A6C0KW24"/>
<reference evidence="1" key="1">
    <citation type="journal article" date="2020" name="Nature">
        <title>Giant virus diversity and host interactions through global metagenomics.</title>
        <authorList>
            <person name="Schulz F."/>
            <person name="Roux S."/>
            <person name="Paez-Espino D."/>
            <person name="Jungbluth S."/>
            <person name="Walsh D.A."/>
            <person name="Denef V.J."/>
            <person name="McMahon K.D."/>
            <person name="Konstantinidis K.T."/>
            <person name="Eloe-Fadrosh E.A."/>
            <person name="Kyrpides N.C."/>
            <person name="Woyke T."/>
        </authorList>
    </citation>
    <scope>NUCLEOTIDE SEQUENCE</scope>
    <source>
        <strain evidence="1">GVMAG-S-3300013094-100</strain>
    </source>
</reference>
<proteinExistence type="predicted"/>
<organism evidence="1">
    <name type="scientific">viral metagenome</name>
    <dbReference type="NCBI Taxonomy" id="1070528"/>
    <lineage>
        <taxon>unclassified sequences</taxon>
        <taxon>metagenomes</taxon>
        <taxon>organismal metagenomes</taxon>
    </lineage>
</organism>
<sequence>MPTQKITALLQDYKEELSKKSVTELKDLVNKNKEAKEYAAHTTSRAKGVYINALIYAKCIKDKLGRFNSCI</sequence>
<protein>
    <submittedName>
        <fullName evidence="1">Uncharacterized protein</fullName>
    </submittedName>
</protein>